<dbReference type="Gene3D" id="3.40.50.80">
    <property type="entry name" value="Nucleotide-binding domain of ferredoxin-NADP reductase (FNR) module"/>
    <property type="match status" value="1"/>
</dbReference>
<dbReference type="InterPro" id="IPR039261">
    <property type="entry name" value="FNR_nucleotide-bd"/>
</dbReference>
<dbReference type="Proteomes" id="UP000275395">
    <property type="component" value="Unassembled WGS sequence"/>
</dbReference>
<evidence type="ECO:0000313" key="3">
    <source>
        <dbReference type="EMBL" id="RLP70410.1"/>
    </source>
</evidence>
<dbReference type="Pfam" id="PF04954">
    <property type="entry name" value="SIP"/>
    <property type="match status" value="1"/>
</dbReference>
<reference evidence="3 4" key="1">
    <citation type="submission" date="2018-10" db="EMBL/GenBank/DDBJ databases">
        <authorList>
            <person name="Li J."/>
        </authorList>
    </citation>
    <scope>NUCLEOTIDE SEQUENCE [LARGE SCALE GENOMIC DNA]</scope>
    <source>
        <strain evidence="3 4">JCM 30549</strain>
    </source>
</reference>
<dbReference type="RefSeq" id="WP_087137430.1">
    <property type="nucleotide sequence ID" value="NZ_JBQDRQ010000027.1"/>
</dbReference>
<proteinExistence type="predicted"/>
<feature type="compositionally biased region" description="Low complexity" evidence="1">
    <location>
        <begin position="7"/>
        <end position="17"/>
    </location>
</feature>
<dbReference type="AlphaFoldDB" id="A0A3L6ZR63"/>
<sequence length="168" mass="17658">MTTRPLSRSPRAPRPAGSGVGSFARHPQYLLVADETAIASLEAMIATLPLCASGRIFVEVGDGDQVSRLDAPSRMSVTWLVRSQRSGEAGTGLACSRGQAASRAVAAWCSEMFPDADADADAAGVRLSSAWLGGDYRLVSSAYEVLVEESGVDADLVDAPADFGLRRR</sequence>
<accession>A0A3L6ZR63</accession>
<dbReference type="EMBL" id="RCUW01000002">
    <property type="protein sequence ID" value="RLP70410.1"/>
    <property type="molecule type" value="Genomic_DNA"/>
</dbReference>
<gene>
    <name evidence="3" type="ORF">D9V30_02565</name>
</gene>
<evidence type="ECO:0000256" key="1">
    <source>
        <dbReference type="SAM" id="MobiDB-lite"/>
    </source>
</evidence>
<evidence type="ECO:0000259" key="2">
    <source>
        <dbReference type="Pfam" id="PF04954"/>
    </source>
</evidence>
<feature type="region of interest" description="Disordered" evidence="1">
    <location>
        <begin position="1"/>
        <end position="20"/>
    </location>
</feature>
<organism evidence="3 4">
    <name type="scientific">Mycetocola reblochoni</name>
    <dbReference type="NCBI Taxonomy" id="331618"/>
    <lineage>
        <taxon>Bacteria</taxon>
        <taxon>Bacillati</taxon>
        <taxon>Actinomycetota</taxon>
        <taxon>Actinomycetes</taxon>
        <taxon>Micrococcales</taxon>
        <taxon>Microbacteriaceae</taxon>
        <taxon>Mycetocola</taxon>
    </lineage>
</organism>
<name>A0A3L6ZR63_9MICO</name>
<protein>
    <recommendedName>
        <fullName evidence="2">SIP-like Rossmann fold domain-containing protein</fullName>
    </recommendedName>
</protein>
<feature type="domain" description="SIP-like Rossmann fold" evidence="2">
    <location>
        <begin position="27"/>
        <end position="159"/>
    </location>
</feature>
<dbReference type="InterPro" id="IPR007037">
    <property type="entry name" value="SIP_rossman_dom"/>
</dbReference>
<evidence type="ECO:0000313" key="4">
    <source>
        <dbReference type="Proteomes" id="UP000275395"/>
    </source>
</evidence>
<comment type="caution">
    <text evidence="3">The sequence shown here is derived from an EMBL/GenBank/DDBJ whole genome shotgun (WGS) entry which is preliminary data.</text>
</comment>